<dbReference type="Gene3D" id="1.10.10.10">
    <property type="entry name" value="Winged helix-like DNA-binding domain superfamily/Winged helix DNA-binding domain"/>
    <property type="match status" value="1"/>
</dbReference>
<reference evidence="5 6" key="1">
    <citation type="journal article" date="2010" name="Genome Biol. Evol.">
        <title>The sequence of a 1.8-mb bacterial linear plasmid reveals a rich evolutionary reservoir of secondary metabolic pathways.</title>
        <authorList>
            <person name="Medema M.H."/>
            <person name="Trefzer A."/>
            <person name="Kovalchuk A."/>
            <person name="van den Berg M."/>
            <person name="Mueller U."/>
            <person name="Heijne W."/>
            <person name="Wu L."/>
            <person name="Alam M.T."/>
            <person name="Ronning C.M."/>
            <person name="Nierman W.C."/>
            <person name="Bovenberg R.A.L."/>
            <person name="Breitling R."/>
            <person name="Takano E."/>
        </authorList>
    </citation>
    <scope>NUCLEOTIDE SEQUENCE [LARGE SCALE GENOMIC DNA]</scope>
    <source>
        <strain evidence="6">ATCC 27064 / DSM 738 / JCM 4710 / NBRC 13307 / NCIMB 12785 / NRRL 3585 / VKM Ac-602</strain>
        <plasmid evidence="5">pSCL4</plasmid>
    </source>
</reference>
<protein>
    <submittedName>
        <fullName evidence="5">Transcription regulator, Lrp/AsnC family</fullName>
    </submittedName>
</protein>
<dbReference type="Proteomes" id="UP000002357">
    <property type="component" value="Plasmid pSCL4"/>
</dbReference>
<dbReference type="SUPFAM" id="SSF46785">
    <property type="entry name" value="Winged helix' DNA-binding domain"/>
    <property type="match status" value="1"/>
</dbReference>
<dbReference type="RefSeq" id="WP_003963045.1">
    <property type="nucleotide sequence ID" value="NZ_CM000914.1"/>
</dbReference>
<feature type="domain" description="HTH asnC-type" evidence="4">
    <location>
        <begin position="2"/>
        <end position="42"/>
    </location>
</feature>
<dbReference type="Pfam" id="PF13185">
    <property type="entry name" value="GAF_2"/>
    <property type="match status" value="1"/>
</dbReference>
<dbReference type="PANTHER" id="PTHR30154">
    <property type="entry name" value="LEUCINE-RESPONSIVE REGULATORY PROTEIN"/>
    <property type="match status" value="1"/>
</dbReference>
<dbReference type="SUPFAM" id="SSF54909">
    <property type="entry name" value="Dimeric alpha+beta barrel"/>
    <property type="match status" value="1"/>
</dbReference>
<dbReference type="GeneID" id="93733529"/>
<dbReference type="SMART" id="SM00065">
    <property type="entry name" value="GAF"/>
    <property type="match status" value="1"/>
</dbReference>
<dbReference type="InterPro" id="IPR019888">
    <property type="entry name" value="Tscrpt_reg_AsnC-like"/>
</dbReference>
<dbReference type="Gene3D" id="3.30.450.40">
    <property type="match status" value="1"/>
</dbReference>
<geneLocation type="plasmid" evidence="5 6">
    <name>pSCL4</name>
</geneLocation>
<dbReference type="InterPro" id="IPR036390">
    <property type="entry name" value="WH_DNA-bd_sf"/>
</dbReference>
<dbReference type="AlphaFoldDB" id="D5SIV5"/>
<dbReference type="EMBL" id="CM000914">
    <property type="protein sequence ID" value="EFG03848.2"/>
    <property type="molecule type" value="Genomic_DNA"/>
</dbReference>
<dbReference type="PROSITE" id="PS50956">
    <property type="entry name" value="HTH_ASNC_2"/>
    <property type="match status" value="1"/>
</dbReference>
<keyword evidence="2" id="KW-0238">DNA-binding</keyword>
<dbReference type="SMART" id="SM00344">
    <property type="entry name" value="HTH_ASNC"/>
    <property type="match status" value="1"/>
</dbReference>
<dbReference type="Pfam" id="PF13404">
    <property type="entry name" value="HTH_AsnC-type"/>
    <property type="match status" value="1"/>
</dbReference>
<keyword evidence="5" id="KW-0614">Plasmid</keyword>
<evidence type="ECO:0000256" key="1">
    <source>
        <dbReference type="ARBA" id="ARBA00023015"/>
    </source>
</evidence>
<dbReference type="InterPro" id="IPR000485">
    <property type="entry name" value="AsnC-type_HTH_dom"/>
</dbReference>
<dbReference type="GO" id="GO:0043565">
    <property type="term" value="F:sequence-specific DNA binding"/>
    <property type="evidence" value="ECO:0007669"/>
    <property type="project" value="InterPro"/>
</dbReference>
<dbReference type="SUPFAM" id="SSF55781">
    <property type="entry name" value="GAF domain-like"/>
    <property type="match status" value="1"/>
</dbReference>
<keyword evidence="1" id="KW-0805">Transcription regulation</keyword>
<dbReference type="OrthoDB" id="3526090at2"/>
<dbReference type="Pfam" id="PF01037">
    <property type="entry name" value="AsnC_trans_reg"/>
    <property type="match status" value="1"/>
</dbReference>
<dbReference type="InterPro" id="IPR036388">
    <property type="entry name" value="WH-like_DNA-bd_sf"/>
</dbReference>
<dbReference type="InterPro" id="IPR011008">
    <property type="entry name" value="Dimeric_a/b-barrel"/>
</dbReference>
<sequence length="326" mass="35550">MLDTIDQELVRCLEQDARMTNVALARRLGVSEKTVRTRIARLLGSKAVRLEVVVAEGAGERPSRMLYLVHAEPGHRFEVARSLARRSEVDSVHLSTGAYDLTVLAAFPDDASALEFFVREVEGHPQVRAAQSCHLISEVAADGSPPQTEGDPDVDTEQITAFLLRRPAPGGAEELLDEACRLATEALSADRALASILDPEGEELRSTRARGLSASYVDATISRAKEQRGLPVVQKVIETRQHVLVPDARTDRLMAWAHDLVRDEGYVTFLTLPMLSGERVVGVLSLYLDRPTALSDSYVATAQALADHLGMAWGRLERTAPPVSGD</sequence>
<gene>
    <name evidence="5" type="ORF">SCLAV_p0357</name>
</gene>
<dbReference type="eggNOG" id="COG1522">
    <property type="taxonomic scope" value="Bacteria"/>
</dbReference>
<dbReference type="PANTHER" id="PTHR30154:SF34">
    <property type="entry name" value="TRANSCRIPTIONAL REGULATOR AZLB"/>
    <property type="match status" value="1"/>
</dbReference>
<evidence type="ECO:0000259" key="4">
    <source>
        <dbReference type="PROSITE" id="PS50956"/>
    </source>
</evidence>
<evidence type="ECO:0000256" key="2">
    <source>
        <dbReference type="ARBA" id="ARBA00023125"/>
    </source>
</evidence>
<dbReference type="GO" id="GO:0043200">
    <property type="term" value="P:response to amino acid"/>
    <property type="evidence" value="ECO:0007669"/>
    <property type="project" value="TreeGrafter"/>
</dbReference>
<dbReference type="Gene3D" id="3.30.70.920">
    <property type="match status" value="1"/>
</dbReference>
<keyword evidence="6" id="KW-1185">Reference proteome</keyword>
<proteinExistence type="predicted"/>
<organism evidence="5 6">
    <name type="scientific">Streptomyces clavuligerus</name>
    <dbReference type="NCBI Taxonomy" id="1901"/>
    <lineage>
        <taxon>Bacteria</taxon>
        <taxon>Bacillati</taxon>
        <taxon>Actinomycetota</taxon>
        <taxon>Actinomycetes</taxon>
        <taxon>Kitasatosporales</taxon>
        <taxon>Streptomycetaceae</taxon>
        <taxon>Streptomyces</taxon>
    </lineage>
</organism>
<dbReference type="InterPro" id="IPR003018">
    <property type="entry name" value="GAF"/>
</dbReference>
<dbReference type="InterPro" id="IPR019887">
    <property type="entry name" value="Tscrpt_reg_AsnC/Lrp_C"/>
</dbReference>
<dbReference type="GO" id="GO:0005829">
    <property type="term" value="C:cytosol"/>
    <property type="evidence" value="ECO:0007669"/>
    <property type="project" value="TreeGrafter"/>
</dbReference>
<evidence type="ECO:0000313" key="6">
    <source>
        <dbReference type="Proteomes" id="UP000002357"/>
    </source>
</evidence>
<dbReference type="InterPro" id="IPR029016">
    <property type="entry name" value="GAF-like_dom_sf"/>
</dbReference>
<evidence type="ECO:0000313" key="5">
    <source>
        <dbReference type="EMBL" id="EFG03848.2"/>
    </source>
</evidence>
<name>D5SIV5_STRCL</name>
<evidence type="ECO:0000256" key="3">
    <source>
        <dbReference type="ARBA" id="ARBA00023163"/>
    </source>
</evidence>
<keyword evidence="3" id="KW-0804">Transcription</keyword>
<accession>D5SIV5</accession>
<dbReference type="PRINTS" id="PR00033">
    <property type="entry name" value="HTHASNC"/>
</dbReference>